<keyword evidence="2" id="KW-0131">Cell cycle</keyword>
<proteinExistence type="inferred from homology"/>
<protein>
    <submittedName>
        <fullName evidence="5">Cell division cycle protein CDT1</fullName>
    </submittedName>
</protein>
<organism evidence="5 6">
    <name type="scientific">Candida viswanathii</name>
    <dbReference type="NCBI Taxonomy" id="5486"/>
    <lineage>
        <taxon>Eukaryota</taxon>
        <taxon>Fungi</taxon>
        <taxon>Dikarya</taxon>
        <taxon>Ascomycota</taxon>
        <taxon>Saccharomycotina</taxon>
        <taxon>Pichiomycetes</taxon>
        <taxon>Debaryomycetaceae</taxon>
        <taxon>Candida/Lodderomyces clade</taxon>
        <taxon>Candida</taxon>
    </lineage>
</organism>
<feature type="domain" description="DNA replication factor Cdt1 C-terminal" evidence="4">
    <location>
        <begin position="177"/>
        <end position="271"/>
    </location>
</feature>
<gene>
    <name evidence="5" type="primary">TAH11_1</name>
    <name evidence="5" type="ORF">Cantr_04431</name>
</gene>
<evidence type="ECO:0000313" key="6">
    <source>
        <dbReference type="Proteomes" id="UP000253472"/>
    </source>
</evidence>
<feature type="region of interest" description="Disordered" evidence="3">
    <location>
        <begin position="127"/>
        <end position="166"/>
    </location>
</feature>
<dbReference type="Pfam" id="PF16679">
    <property type="entry name" value="CDT1_C"/>
    <property type="match status" value="1"/>
</dbReference>
<dbReference type="EMBL" id="QLNQ01000030">
    <property type="protein sequence ID" value="RCK54620.1"/>
    <property type="molecule type" value="Genomic_DNA"/>
</dbReference>
<dbReference type="STRING" id="5486.A0A367XN72"/>
<dbReference type="InterPro" id="IPR038090">
    <property type="entry name" value="Cdt1_C_WH_dom_sf"/>
</dbReference>
<evidence type="ECO:0000256" key="3">
    <source>
        <dbReference type="SAM" id="MobiDB-lite"/>
    </source>
</evidence>
<name>A0A367XN72_9ASCO</name>
<dbReference type="AlphaFoldDB" id="A0A367XN72"/>
<evidence type="ECO:0000259" key="4">
    <source>
        <dbReference type="Pfam" id="PF16679"/>
    </source>
</evidence>
<keyword evidence="6" id="KW-1185">Reference proteome</keyword>
<sequence length="299" mass="33984">MIINKHQQIPKHVFITLLSKFTALDNVISLHYTTHTAHPRLTKILSQASSLAKCAIVMADIEQITEVWRGAYVVFRQDDEVCIKFGDVDVSLMRRKETFIEFLNSWIDANQSIPEIPRHAITITSVQKSPSKVTKPRSASTSPTKKSKFQDLKNDPSKFKFTEKSEPSRAAAALGMSLLERIRLKEKRAREDVASGPTPREKYERYLAGKIPMIYDAIYQVYNSEGDGERKGSRSFSTSKLIQIIQDSAEYPVVAEEIHDGMKLIVNKLSKIQMIEKNGVKVLRVAYLDRDQDLMVLKV</sequence>
<dbReference type="InterPro" id="IPR032054">
    <property type="entry name" value="Cdt1_C"/>
</dbReference>
<comment type="similarity">
    <text evidence="1">Belongs to the Cdt1 family.</text>
</comment>
<dbReference type="Proteomes" id="UP000253472">
    <property type="component" value="Unassembled WGS sequence"/>
</dbReference>
<evidence type="ECO:0000313" key="5">
    <source>
        <dbReference type="EMBL" id="RCK54620.1"/>
    </source>
</evidence>
<dbReference type="Gene3D" id="1.10.10.1420">
    <property type="entry name" value="DNA replication factor Cdt1, C-terminal WH domain"/>
    <property type="match status" value="1"/>
</dbReference>
<feature type="compositionally biased region" description="Basic and acidic residues" evidence="3">
    <location>
        <begin position="148"/>
        <end position="166"/>
    </location>
</feature>
<evidence type="ECO:0000256" key="1">
    <source>
        <dbReference type="ARBA" id="ARBA00008356"/>
    </source>
</evidence>
<evidence type="ECO:0000256" key="2">
    <source>
        <dbReference type="ARBA" id="ARBA00023306"/>
    </source>
</evidence>
<accession>A0A367XN72</accession>
<feature type="compositionally biased region" description="Polar residues" evidence="3">
    <location>
        <begin position="127"/>
        <end position="144"/>
    </location>
</feature>
<dbReference type="OrthoDB" id="3981148at2759"/>
<reference evidence="5 6" key="1">
    <citation type="submission" date="2018-06" db="EMBL/GenBank/DDBJ databases">
        <title>Whole genome sequencing of Candida tropicalis (genome annotated by CSBL at Korea University).</title>
        <authorList>
            <person name="Ahn J."/>
        </authorList>
    </citation>
    <scope>NUCLEOTIDE SEQUENCE [LARGE SCALE GENOMIC DNA]</scope>
    <source>
        <strain evidence="5 6">ATCC 20962</strain>
    </source>
</reference>
<dbReference type="GO" id="GO:0051301">
    <property type="term" value="P:cell division"/>
    <property type="evidence" value="ECO:0007669"/>
    <property type="project" value="UniProtKB-KW"/>
</dbReference>
<keyword evidence="5" id="KW-0132">Cell division</keyword>
<comment type="caution">
    <text evidence="5">The sequence shown here is derived from an EMBL/GenBank/DDBJ whole genome shotgun (WGS) entry which is preliminary data.</text>
</comment>